<evidence type="ECO:0000313" key="2">
    <source>
        <dbReference type="EMBL" id="KAF2545545.1"/>
    </source>
</evidence>
<organism evidence="2">
    <name type="scientific">Brassica cretica</name>
    <name type="common">Mustard</name>
    <dbReference type="NCBI Taxonomy" id="69181"/>
    <lineage>
        <taxon>Eukaryota</taxon>
        <taxon>Viridiplantae</taxon>
        <taxon>Streptophyta</taxon>
        <taxon>Embryophyta</taxon>
        <taxon>Tracheophyta</taxon>
        <taxon>Spermatophyta</taxon>
        <taxon>Magnoliopsida</taxon>
        <taxon>eudicotyledons</taxon>
        <taxon>Gunneridae</taxon>
        <taxon>Pentapetalae</taxon>
        <taxon>rosids</taxon>
        <taxon>malvids</taxon>
        <taxon>Brassicales</taxon>
        <taxon>Brassicaceae</taxon>
        <taxon>Brassiceae</taxon>
        <taxon>Brassica</taxon>
    </lineage>
</organism>
<sequence length="158" mass="17389">MRSWQMQLRDHHGLYRTLVLNNVGGAEAETRDKELGGCRLVLNNVGGAEAETRDKELGGCRLQHGDYLFPQTVPSAPTTRKLETTSSSHVSTSKPSGVRSSSVKSTKEACNTISDLPPVEAEKQSGSQSNINIGCNCVLRHRQRAEEHHLSKETHEEI</sequence>
<protein>
    <submittedName>
        <fullName evidence="2">Uncharacterized protein</fullName>
    </submittedName>
</protein>
<gene>
    <name evidence="2" type="ORF">F2Q70_00021148</name>
</gene>
<comment type="caution">
    <text evidence="2">The sequence shown here is derived from an EMBL/GenBank/DDBJ whole genome shotgun (WGS) entry which is preliminary data.</text>
</comment>
<dbReference type="AlphaFoldDB" id="A0A8S9GH85"/>
<reference evidence="2" key="1">
    <citation type="submission" date="2019-12" db="EMBL/GenBank/DDBJ databases">
        <title>Genome sequencing and annotation of Brassica cretica.</title>
        <authorList>
            <person name="Studholme D.J."/>
            <person name="Sarris P.F."/>
        </authorList>
    </citation>
    <scope>NUCLEOTIDE SEQUENCE</scope>
    <source>
        <strain evidence="2">PFS-102/07</strain>
        <tissue evidence="2">Leaf</tissue>
    </source>
</reference>
<accession>A0A8S9GH85</accession>
<proteinExistence type="predicted"/>
<feature type="compositionally biased region" description="Low complexity" evidence="1">
    <location>
        <begin position="84"/>
        <end position="96"/>
    </location>
</feature>
<feature type="region of interest" description="Disordered" evidence="1">
    <location>
        <begin position="71"/>
        <end position="106"/>
    </location>
</feature>
<name>A0A8S9GH85_BRACR</name>
<dbReference type="EMBL" id="QGKY02001925">
    <property type="protein sequence ID" value="KAF2545545.1"/>
    <property type="molecule type" value="Genomic_DNA"/>
</dbReference>
<evidence type="ECO:0000256" key="1">
    <source>
        <dbReference type="SAM" id="MobiDB-lite"/>
    </source>
</evidence>